<protein>
    <recommendedName>
        <fullName evidence="3">AP2 domain-containing protein</fullName>
    </recommendedName>
</protein>
<dbReference type="Proteomes" id="UP001252875">
    <property type="component" value="Unassembled WGS sequence"/>
</dbReference>
<sequence length="195" mass="22249">MAIEPTTKREKCGGIIWKCQCNCGRVIECSTRYLVQGYTKNCGCIRKKNYDLSGKKFGNLIITKPIGTKINSRTKWNCQCNCGGTTITSHYNLVSQHTRSCGCLRKKEYRTFAEGTIVECLKSKKPKNNSSGVKGVCCVNGKWLAYITLAQKRFYLGRYDSLQEAKTSREQAEKEKFWPIIKKYKKVKNNTNQNV</sequence>
<comment type="caution">
    <text evidence="1">The sequence shown here is derived from an EMBL/GenBank/DDBJ whole genome shotgun (WGS) entry which is preliminary data.</text>
</comment>
<reference evidence="1 2" key="1">
    <citation type="submission" date="2023-03" db="EMBL/GenBank/DDBJ databases">
        <authorList>
            <person name="Shen W."/>
            <person name="Cai J."/>
        </authorList>
    </citation>
    <scope>NUCLEOTIDE SEQUENCE [LARGE SCALE GENOMIC DNA]</scope>
    <source>
        <strain evidence="1 2">D6-4</strain>
    </source>
</reference>
<name>A0ABU3F1F5_9ENTE</name>
<evidence type="ECO:0008006" key="3">
    <source>
        <dbReference type="Google" id="ProtNLM"/>
    </source>
</evidence>
<proteinExistence type="predicted"/>
<gene>
    <name evidence="1" type="ORF">P7D85_14380</name>
</gene>
<evidence type="ECO:0000313" key="2">
    <source>
        <dbReference type="Proteomes" id="UP001252875"/>
    </source>
</evidence>
<dbReference type="InterPro" id="IPR016177">
    <property type="entry name" value="DNA-bd_dom_sf"/>
</dbReference>
<dbReference type="SUPFAM" id="SSF54171">
    <property type="entry name" value="DNA-binding domain"/>
    <property type="match status" value="1"/>
</dbReference>
<accession>A0ABU3F1F5</accession>
<dbReference type="EMBL" id="JARPYI010000008">
    <property type="protein sequence ID" value="MDT2600970.1"/>
    <property type="molecule type" value="Genomic_DNA"/>
</dbReference>
<evidence type="ECO:0000313" key="1">
    <source>
        <dbReference type="EMBL" id="MDT2600970.1"/>
    </source>
</evidence>
<keyword evidence="2" id="KW-1185">Reference proteome</keyword>
<dbReference type="RefSeq" id="WP_311822941.1">
    <property type="nucleotide sequence ID" value="NZ_JARPYF010000008.1"/>
</dbReference>
<organism evidence="1 2">
    <name type="scientific">Enterococcus hulanensis</name>
    <dbReference type="NCBI Taxonomy" id="2559929"/>
    <lineage>
        <taxon>Bacteria</taxon>
        <taxon>Bacillati</taxon>
        <taxon>Bacillota</taxon>
        <taxon>Bacilli</taxon>
        <taxon>Lactobacillales</taxon>
        <taxon>Enterococcaceae</taxon>
        <taxon>Enterococcus</taxon>
    </lineage>
</organism>